<evidence type="ECO:0000259" key="1">
    <source>
        <dbReference type="SMART" id="SM00587"/>
    </source>
</evidence>
<dbReference type="InParanoid" id="E2AGI9"/>
<dbReference type="PANTHER" id="PTHR11012:SF8">
    <property type="entry name" value="JUVENILE HORMONE-INDUCIBLE PROTEIN 26"/>
    <property type="match status" value="1"/>
</dbReference>
<dbReference type="OMA" id="QGYYSCA"/>
<accession>E2AGI9</accession>
<sequence>MSGEEDFQSWIKEVMPKVIENLGSNVEEARYEVSKPSDFIMSTMYYVCVKFKNKNEGQNEELSLVLKRPIQAELMREMCYLDSQFHNEILFYRNYFKPDENFPRCFYTDEKPPTDSVIALENIIKRGYCPPPSTYDVPLEYILAAIREIGWFHAKGYIMKEQQSDKFFDIVQQLQENRYSTQWNESEKLYINFAANRAVEYLREQGYDTIFCDKMDAFLSKAYDTVMVKTAEPKEPLAVLCHGDFTLNNILFKTEDDGQLRPMLIDFALTRYSTPVVDLSTFLYLSCSNEIRKDNFFDIIRAYHDTLKKYLLDAGVQNMDKYSYDAFLDDFKRGALFGFIIASFFLTTLMGCDSKAMFDKVITGEMSQMDYLIQNKQSGGEKVSKILADMLLQLKDLGCLKHIL</sequence>
<evidence type="ECO:0000313" key="2">
    <source>
        <dbReference type="EMBL" id="EFN67446.1"/>
    </source>
</evidence>
<evidence type="ECO:0000313" key="3">
    <source>
        <dbReference type="Proteomes" id="UP000000311"/>
    </source>
</evidence>
<dbReference type="InterPro" id="IPR004119">
    <property type="entry name" value="EcKL"/>
</dbReference>
<dbReference type="SMART" id="SM00587">
    <property type="entry name" value="CHK"/>
    <property type="match status" value="1"/>
</dbReference>
<dbReference type="AlphaFoldDB" id="E2AGI9"/>
<protein>
    <recommendedName>
        <fullName evidence="1">CHK kinase-like domain-containing protein</fullName>
    </recommendedName>
</protein>
<dbReference type="InterPro" id="IPR011009">
    <property type="entry name" value="Kinase-like_dom_sf"/>
</dbReference>
<name>E2AGI9_CAMFO</name>
<dbReference type="Pfam" id="PF02958">
    <property type="entry name" value="EcKL"/>
    <property type="match status" value="1"/>
</dbReference>
<dbReference type="PANTHER" id="PTHR11012">
    <property type="entry name" value="PROTEIN KINASE-LIKE DOMAIN-CONTAINING"/>
    <property type="match status" value="1"/>
</dbReference>
<keyword evidence="3" id="KW-1185">Reference proteome</keyword>
<proteinExistence type="predicted"/>
<gene>
    <name evidence="2" type="ORF">EAG_01776</name>
</gene>
<dbReference type="Proteomes" id="UP000000311">
    <property type="component" value="Unassembled WGS sequence"/>
</dbReference>
<dbReference type="Gene3D" id="3.90.1200.10">
    <property type="match status" value="1"/>
</dbReference>
<organism evidence="3">
    <name type="scientific">Camponotus floridanus</name>
    <name type="common">Florida carpenter ant</name>
    <dbReference type="NCBI Taxonomy" id="104421"/>
    <lineage>
        <taxon>Eukaryota</taxon>
        <taxon>Metazoa</taxon>
        <taxon>Ecdysozoa</taxon>
        <taxon>Arthropoda</taxon>
        <taxon>Hexapoda</taxon>
        <taxon>Insecta</taxon>
        <taxon>Pterygota</taxon>
        <taxon>Neoptera</taxon>
        <taxon>Endopterygota</taxon>
        <taxon>Hymenoptera</taxon>
        <taxon>Apocrita</taxon>
        <taxon>Aculeata</taxon>
        <taxon>Formicoidea</taxon>
        <taxon>Formicidae</taxon>
        <taxon>Formicinae</taxon>
        <taxon>Camponotus</taxon>
    </lineage>
</organism>
<dbReference type="InterPro" id="IPR015897">
    <property type="entry name" value="CHK_kinase-like"/>
</dbReference>
<dbReference type="OrthoDB" id="191037at2759"/>
<feature type="domain" description="CHK kinase-like" evidence="1">
    <location>
        <begin position="118"/>
        <end position="313"/>
    </location>
</feature>
<dbReference type="SUPFAM" id="SSF56112">
    <property type="entry name" value="Protein kinase-like (PK-like)"/>
    <property type="match status" value="1"/>
</dbReference>
<dbReference type="EMBL" id="GL439316">
    <property type="protein sequence ID" value="EFN67446.1"/>
    <property type="molecule type" value="Genomic_DNA"/>
</dbReference>
<reference evidence="2 3" key="1">
    <citation type="journal article" date="2010" name="Science">
        <title>Genomic comparison of the ants Camponotus floridanus and Harpegnathos saltator.</title>
        <authorList>
            <person name="Bonasio R."/>
            <person name="Zhang G."/>
            <person name="Ye C."/>
            <person name="Mutti N.S."/>
            <person name="Fang X."/>
            <person name="Qin N."/>
            <person name="Donahue G."/>
            <person name="Yang P."/>
            <person name="Li Q."/>
            <person name="Li C."/>
            <person name="Zhang P."/>
            <person name="Huang Z."/>
            <person name="Berger S.L."/>
            <person name="Reinberg D."/>
            <person name="Wang J."/>
            <person name="Liebig J."/>
        </authorList>
    </citation>
    <scope>NUCLEOTIDE SEQUENCE [LARGE SCALE GENOMIC DNA]</scope>
    <source>
        <strain evidence="3">C129</strain>
    </source>
</reference>
<dbReference type="KEGG" id="cfo:105252142"/>